<proteinExistence type="predicted"/>
<keyword evidence="1" id="KW-0732">Signal</keyword>
<organism evidence="2">
    <name type="scientific">Chromera velia CCMP2878</name>
    <dbReference type="NCBI Taxonomy" id="1169474"/>
    <lineage>
        <taxon>Eukaryota</taxon>
        <taxon>Sar</taxon>
        <taxon>Alveolata</taxon>
        <taxon>Colpodellida</taxon>
        <taxon>Chromeraceae</taxon>
        <taxon>Chromera</taxon>
    </lineage>
</organism>
<dbReference type="PANTHER" id="PTHR34123:SF3">
    <property type="entry name" value="SNOAL-LIKE DOMAIN-CONTAINING PROTEIN"/>
    <property type="match status" value="1"/>
</dbReference>
<sequence>MSSTTRTFFLFCLLCEWHPPSGFVARIPCHLLRGGRTAPLCALPPEMRSNGGVSFDRGGRRPSRREAFKETSLVGISAALLSVYWPSPAHADVETAGQGVGEGLGPLRKFTALAPLGDGKTQIGTAKRVCPQAENAEACLSELADLLENDVVKGATGKGGYFISGDIRPEIFRDDCRFVDPTNDVASLSRYQKALTILFDPQKSFIEFVSPPRSDAGSRTIRARIRAGGELKLPWKPLIQPWESEVVWQVGEDGLIAEQRQQWNITAADALRQTFSFF</sequence>
<name>A0A0G4I7M7_9ALVE</name>
<evidence type="ECO:0000313" key="2">
    <source>
        <dbReference type="EMBL" id="CEM53087.1"/>
    </source>
</evidence>
<evidence type="ECO:0008006" key="3">
    <source>
        <dbReference type="Google" id="ProtNLM"/>
    </source>
</evidence>
<dbReference type="PANTHER" id="PTHR34123">
    <property type="entry name" value="OS04G0578200 PROTEIN"/>
    <property type="match status" value="1"/>
</dbReference>
<accession>A0A0G4I7M7</accession>
<gene>
    <name evidence="2" type="ORF">Cvel_11713</name>
</gene>
<dbReference type="EMBL" id="CDMZ01005500">
    <property type="protein sequence ID" value="CEM53087.1"/>
    <property type="molecule type" value="Genomic_DNA"/>
</dbReference>
<reference evidence="2" key="1">
    <citation type="submission" date="2014-11" db="EMBL/GenBank/DDBJ databases">
        <authorList>
            <person name="Otto D Thomas"/>
            <person name="Naeem Raeece"/>
        </authorList>
    </citation>
    <scope>NUCLEOTIDE SEQUENCE</scope>
</reference>
<protein>
    <recommendedName>
        <fullName evidence="3">Plastid lipid-associated protein/fibrillin conserved domain-containing protein</fullName>
    </recommendedName>
</protein>
<feature type="chain" id="PRO_5005192811" description="Plastid lipid-associated protein/fibrillin conserved domain-containing protein" evidence="1">
    <location>
        <begin position="23"/>
        <end position="278"/>
    </location>
</feature>
<evidence type="ECO:0000256" key="1">
    <source>
        <dbReference type="SAM" id="SignalP"/>
    </source>
</evidence>
<dbReference type="PhylomeDB" id="A0A0G4I7M7"/>
<dbReference type="VEuPathDB" id="CryptoDB:Cvel_11713"/>
<feature type="signal peptide" evidence="1">
    <location>
        <begin position="1"/>
        <end position="22"/>
    </location>
</feature>
<dbReference type="AlphaFoldDB" id="A0A0G4I7M7"/>